<keyword evidence="13" id="KW-1185">Reference proteome</keyword>
<dbReference type="GO" id="GO:0000118">
    <property type="term" value="C:histone deacetylase complex"/>
    <property type="evidence" value="ECO:0007669"/>
    <property type="project" value="TreeGrafter"/>
</dbReference>
<feature type="coiled-coil region" evidence="11">
    <location>
        <begin position="202"/>
        <end position="268"/>
    </location>
</feature>
<evidence type="ECO:0000256" key="10">
    <source>
        <dbReference type="ARBA" id="ARBA00048287"/>
    </source>
</evidence>
<dbReference type="PANTHER" id="PTHR10625:SF5">
    <property type="entry name" value="HISTONE DEACETYLASE"/>
    <property type="match status" value="1"/>
</dbReference>
<evidence type="ECO:0000256" key="8">
    <source>
        <dbReference type="ARBA" id="ARBA00023163"/>
    </source>
</evidence>
<feature type="coiled-coil region" evidence="11">
    <location>
        <begin position="312"/>
        <end position="339"/>
    </location>
</feature>
<evidence type="ECO:0000259" key="12">
    <source>
        <dbReference type="Pfam" id="PF00850"/>
    </source>
</evidence>
<dbReference type="SUPFAM" id="SSF52768">
    <property type="entry name" value="Arginase/deacetylase"/>
    <property type="match status" value="1"/>
</dbReference>
<evidence type="ECO:0000256" key="4">
    <source>
        <dbReference type="ARBA" id="ARBA00022491"/>
    </source>
</evidence>
<dbReference type="Pfam" id="PF00850">
    <property type="entry name" value="Hist_deacetyl"/>
    <property type="match status" value="1"/>
</dbReference>
<evidence type="ECO:0000256" key="3">
    <source>
        <dbReference type="ARBA" id="ARBA00012111"/>
    </source>
</evidence>
<dbReference type="AlphaFoldDB" id="A0A1I7XR71"/>
<evidence type="ECO:0000256" key="1">
    <source>
        <dbReference type="ARBA" id="ARBA00004123"/>
    </source>
</evidence>
<dbReference type="Proteomes" id="UP000095283">
    <property type="component" value="Unplaced"/>
</dbReference>
<keyword evidence="7" id="KW-0805">Transcription regulation</keyword>
<evidence type="ECO:0000256" key="9">
    <source>
        <dbReference type="ARBA" id="ARBA00023242"/>
    </source>
</evidence>
<evidence type="ECO:0000256" key="5">
    <source>
        <dbReference type="ARBA" id="ARBA00022801"/>
    </source>
</evidence>
<evidence type="ECO:0000256" key="6">
    <source>
        <dbReference type="ARBA" id="ARBA00022853"/>
    </source>
</evidence>
<reference evidence="14" key="1">
    <citation type="submission" date="2016-11" db="UniProtKB">
        <authorList>
            <consortium name="WormBaseParasite"/>
        </authorList>
    </citation>
    <scope>IDENTIFICATION</scope>
</reference>
<evidence type="ECO:0000313" key="13">
    <source>
        <dbReference type="Proteomes" id="UP000095283"/>
    </source>
</evidence>
<dbReference type="PANTHER" id="PTHR10625">
    <property type="entry name" value="HISTONE DEACETYLASE HDAC1-RELATED"/>
    <property type="match status" value="1"/>
</dbReference>
<feature type="domain" description="Histone deacetylase" evidence="12">
    <location>
        <begin position="49"/>
        <end position="73"/>
    </location>
</feature>
<dbReference type="EC" id="3.5.1.98" evidence="3"/>
<dbReference type="InterPro" id="IPR023801">
    <property type="entry name" value="His_deacetylse_dom"/>
</dbReference>
<organism evidence="13 14">
    <name type="scientific">Heterorhabditis bacteriophora</name>
    <name type="common">Entomopathogenic nematode worm</name>
    <dbReference type="NCBI Taxonomy" id="37862"/>
    <lineage>
        <taxon>Eukaryota</taxon>
        <taxon>Metazoa</taxon>
        <taxon>Ecdysozoa</taxon>
        <taxon>Nematoda</taxon>
        <taxon>Chromadorea</taxon>
        <taxon>Rhabditida</taxon>
        <taxon>Rhabditina</taxon>
        <taxon>Rhabditomorpha</taxon>
        <taxon>Strongyloidea</taxon>
        <taxon>Heterorhabditidae</taxon>
        <taxon>Heterorhabditis</taxon>
    </lineage>
</organism>
<comment type="catalytic activity">
    <reaction evidence="10">
        <text>N(6)-acetyl-L-lysyl-[histone] + H2O = L-lysyl-[histone] + acetate</text>
        <dbReference type="Rhea" id="RHEA:58196"/>
        <dbReference type="Rhea" id="RHEA-COMP:9845"/>
        <dbReference type="Rhea" id="RHEA-COMP:11338"/>
        <dbReference type="ChEBI" id="CHEBI:15377"/>
        <dbReference type="ChEBI" id="CHEBI:29969"/>
        <dbReference type="ChEBI" id="CHEBI:30089"/>
        <dbReference type="ChEBI" id="CHEBI:61930"/>
        <dbReference type="EC" id="3.5.1.98"/>
    </reaction>
</comment>
<keyword evidence="8" id="KW-0804">Transcription</keyword>
<dbReference type="InterPro" id="IPR023696">
    <property type="entry name" value="Ureohydrolase_dom_sf"/>
</dbReference>
<feature type="coiled-coil region" evidence="11">
    <location>
        <begin position="636"/>
        <end position="749"/>
    </location>
</feature>
<dbReference type="GO" id="GO:0040029">
    <property type="term" value="P:epigenetic regulation of gene expression"/>
    <property type="evidence" value="ECO:0007669"/>
    <property type="project" value="TreeGrafter"/>
</dbReference>
<evidence type="ECO:0000256" key="7">
    <source>
        <dbReference type="ARBA" id="ARBA00023015"/>
    </source>
</evidence>
<name>A0A1I7XR71_HETBA</name>
<comment type="subcellular location">
    <subcellularLocation>
        <location evidence="1">Nucleus</location>
    </subcellularLocation>
</comment>
<keyword evidence="5" id="KW-0378">Hydrolase</keyword>
<keyword evidence="9" id="KW-0539">Nucleus</keyword>
<dbReference type="Gene3D" id="3.40.800.20">
    <property type="entry name" value="Histone deacetylase domain"/>
    <property type="match status" value="2"/>
</dbReference>
<dbReference type="InterPro" id="IPR037138">
    <property type="entry name" value="His_deacetylse_dom_sf"/>
</dbReference>
<keyword evidence="4" id="KW-0678">Repressor</keyword>
<dbReference type="WBParaSite" id="Hba_20300">
    <property type="protein sequence ID" value="Hba_20300"/>
    <property type="gene ID" value="Hba_20300"/>
</dbReference>
<keyword evidence="6" id="KW-0156">Chromatin regulator</keyword>
<evidence type="ECO:0000313" key="14">
    <source>
        <dbReference type="WBParaSite" id="Hba_20300"/>
    </source>
</evidence>
<dbReference type="GO" id="GO:0141221">
    <property type="term" value="F:histone deacetylase activity, hydrolytic mechanism"/>
    <property type="evidence" value="ECO:0007669"/>
    <property type="project" value="UniProtKB-EC"/>
</dbReference>
<proteinExistence type="inferred from homology"/>
<accession>A0A1I7XR71</accession>
<comment type="similarity">
    <text evidence="2">Belongs to the histone deacetylase family. HD type 2 subfamily.</text>
</comment>
<protein>
    <recommendedName>
        <fullName evidence="3">histone deacetylase</fullName>
        <ecNumber evidence="3">3.5.1.98</ecNumber>
    </recommendedName>
</protein>
<sequence length="929" mass="106707">MSWLDEKMQNRPRVEEKKKSEIQRGMCVDEVMKVSAGQINGFAIVRPPDKYKIERILIIDWDVHHGNGTQEIFFEVVMPTAYELNPELVFISAGFDAAKGDPLGEYQVIILRLQFNTYLYYPYYYCTAMYIFAVHINEVPLSGISSNSKCRICSMSEEPWICLSCFKSKLSCEAYKVNELKALQSRDVQEILNEYFHLQMTKSDVEEERRMYGETIERMQKDNESKERLMNVKVKDLETICTNLVQEKKALESNILSLTRRVNELEEDLYSARNHETPSCLEAVKGEDSDWTIRSESDESTFVIGSSGEAGAVDYLKRIDELEMQLQTTEEQRIKSSSALVAFMSRCRDMEKQLQLANISTNNVSIKMQNREEMLAVVEKIRMDLLGLRKKNTVLREECARIIRDEKQDLSSTESNIKDSLMAETFERSLLLKEDYEKKQLEIMANLDKIVGDLVDDGLFNQSVLDILKEVSESTSNTDNLSSFSAFQGIHIEGKDEQGDNHAIIDNSSIIHKEAADQLSFVSMKVVKMNSSINDIISQSFNTSKEITNVKLGSGSEDSKKVTDHIRNMHLEWAHVFNETGGIINAINDAERSVVDLHGHLSMLEQSLNQSSFIFEASSRFSLENVATKKDAGIDIDEVKKQLEKKIAENTELNNLIEETTKARDIALSTLDNIKKQMKAEELIVSELKMEREHLMEQCEGHKHSEYKIRHALQVNILRENAIKSEQELDKREKTVKQLEIDLSQAVDAKGELTVKVSELQQAVISMRDEMKEDAERRRQEMILRMQRQYCLRTAAALSSELDRANKKAHQNALFTEDLKQCMEREKKHLIEEVQIAKANYCLRLFAILIKMRLIEKENSTMYNALKMWKSKFEELQRQSLNNPDLVDRIARELKDIQSVMGDTKRAAQTLINEKSLPGSKGKKSVKKL</sequence>
<evidence type="ECO:0000256" key="2">
    <source>
        <dbReference type="ARBA" id="ARBA00007738"/>
    </source>
</evidence>
<evidence type="ECO:0000256" key="11">
    <source>
        <dbReference type="SAM" id="Coils"/>
    </source>
</evidence>
<keyword evidence="11" id="KW-0175">Coiled coil</keyword>